<dbReference type="AlphaFoldDB" id="A0A0F9QNW4"/>
<evidence type="ECO:0000313" key="1">
    <source>
        <dbReference type="EMBL" id="KKN45870.1"/>
    </source>
</evidence>
<organism evidence="1">
    <name type="scientific">marine sediment metagenome</name>
    <dbReference type="NCBI Taxonomy" id="412755"/>
    <lineage>
        <taxon>unclassified sequences</taxon>
        <taxon>metagenomes</taxon>
        <taxon>ecological metagenomes</taxon>
    </lineage>
</organism>
<proteinExistence type="predicted"/>
<accession>A0A0F9QNW4</accession>
<name>A0A0F9QNW4_9ZZZZ</name>
<gene>
    <name evidence="1" type="ORF">LCGC14_0678650</name>
</gene>
<reference evidence="1" key="1">
    <citation type="journal article" date="2015" name="Nature">
        <title>Complex archaea that bridge the gap between prokaryotes and eukaryotes.</title>
        <authorList>
            <person name="Spang A."/>
            <person name="Saw J.H."/>
            <person name="Jorgensen S.L."/>
            <person name="Zaremba-Niedzwiedzka K."/>
            <person name="Martijn J."/>
            <person name="Lind A.E."/>
            <person name="van Eijk R."/>
            <person name="Schleper C."/>
            <person name="Guy L."/>
            <person name="Ettema T.J."/>
        </authorList>
    </citation>
    <scope>NUCLEOTIDE SEQUENCE</scope>
</reference>
<comment type="caution">
    <text evidence="1">The sequence shown here is derived from an EMBL/GenBank/DDBJ whole genome shotgun (WGS) entry which is preliminary data.</text>
</comment>
<protein>
    <submittedName>
        <fullName evidence="1">Uncharacterized protein</fullName>
    </submittedName>
</protein>
<dbReference type="EMBL" id="LAZR01001361">
    <property type="protein sequence ID" value="KKN45870.1"/>
    <property type="molecule type" value="Genomic_DNA"/>
</dbReference>
<sequence length="352" mass="37526">MAAKTVKVALTASGSSFNTLPGNTADLNREGNQIDDTIFGQIFQSNQPGLINWGITANALYKGFAGYVATLKKQGTSTSFTGEAMTNVSGNLYKMTDATKNLWDRGVALVFHDGDSGEPVIPAGNVKTINHLLGQVEFLASESEPITVDGSYLPLAAFGKANSFNLTQTADTIDKTAFEDAQANSGFNIFEQTLLTVNLELSGFYQVSNAFQQLLIDRAEIVIEINPDGNDLSFCRGFFKAVTDNQTGDVAGSETETITFVLNVPEGLGLGTVEAAPFIWNHEVGSTLSQAIQDLLTVWQTQAEVQVQYLVDGTNGFDGLANVTDISLAGGIEVMNEFSVSLQGTGKVTSFP</sequence>